<proteinExistence type="predicted"/>
<accession>A0A1D7W5T4</accession>
<protein>
    <submittedName>
        <fullName evidence="1">Lipoate-protein ligase A</fullName>
    </submittedName>
</protein>
<gene>
    <name evidence="1" type="ORF">BLSMQ_2638</name>
</gene>
<reference evidence="2" key="1">
    <citation type="submission" date="2016-09" db="EMBL/GenBank/DDBJ databases">
        <title>Complete Genome Sequence of Brevibacterium linens SMQ-1335.</title>
        <authorList>
            <person name="de Melo A.G."/>
            <person name="Labrie S.J."/>
            <person name="Dumaresq J."/>
            <person name="Roberts R.J."/>
            <person name="Tremblay D.M."/>
            <person name="Moineau S."/>
        </authorList>
    </citation>
    <scope>NUCLEOTIDE SEQUENCE [LARGE SCALE GENOMIC DNA]</scope>
    <source>
        <strain evidence="2">SMQ-1335</strain>
    </source>
</reference>
<dbReference type="PROSITE" id="PS51733">
    <property type="entry name" value="BPL_LPL_CATALYTIC"/>
    <property type="match status" value="1"/>
</dbReference>
<dbReference type="InterPro" id="IPR004143">
    <property type="entry name" value="BPL_LPL_catalytic"/>
</dbReference>
<dbReference type="Gene3D" id="3.30.390.50">
    <property type="entry name" value="CO dehydrogenase flavoprotein, C-terminal domain"/>
    <property type="match status" value="1"/>
</dbReference>
<dbReference type="PATRIC" id="fig|1703.10.peg.2721"/>
<evidence type="ECO:0000313" key="1">
    <source>
        <dbReference type="EMBL" id="AOP54344.1"/>
    </source>
</evidence>
<dbReference type="InterPro" id="IPR050664">
    <property type="entry name" value="Octanoyltrans_LipM/LipL"/>
</dbReference>
<organism evidence="1 2">
    <name type="scientific">Brevibacterium aurantiacum</name>
    <dbReference type="NCBI Taxonomy" id="273384"/>
    <lineage>
        <taxon>Bacteria</taxon>
        <taxon>Bacillati</taxon>
        <taxon>Actinomycetota</taxon>
        <taxon>Actinomycetes</taxon>
        <taxon>Micrococcales</taxon>
        <taxon>Brevibacteriaceae</taxon>
        <taxon>Brevibacterium</taxon>
    </lineage>
</organism>
<dbReference type="SUPFAM" id="SSF55681">
    <property type="entry name" value="Class II aaRS and biotin synthetases"/>
    <property type="match status" value="1"/>
</dbReference>
<dbReference type="Pfam" id="PF21948">
    <property type="entry name" value="LplA-B_cat"/>
    <property type="match status" value="1"/>
</dbReference>
<dbReference type="Gene3D" id="3.30.930.10">
    <property type="entry name" value="Bira Bifunctional Protein, Domain 2"/>
    <property type="match status" value="1"/>
</dbReference>
<dbReference type="RefSeq" id="WP_009882616.1">
    <property type="nucleotide sequence ID" value="NZ_AAGP01000009.1"/>
</dbReference>
<sequence length="362" mass="39733">MTNDLHEPQRFHAEYKVIGGKLVVADVETDGKTITELKISGDFFLEPEEAYFDLAPALVGASVTADNANLRQRLDAALAGYGSELAMHGFSTSDIATVVRRALGSAANFTDFDWQVIRGQVLPTQVNVALDQVLLEEVAAGRRKPTLRFWEWDDTATVIGAFQSYVNELRPEGVEKYGVQVVRRISGGGAMFMEGGNCITYSMFVPPSLVAGLDYEESYVFLDQWVLAALKSLGVEAFYKPINDISSTGGKIGGAAQKRLRDGTLLHHATMSYDIDADKMVKVLRIGEAKISDKGVSSAKKRVDPLRSQTGEARKDIIDVMANTFADRYGASFDTFTADELDKAQALVDEKFGTEKWTHRVP</sequence>
<keyword evidence="1" id="KW-0436">Ligase</keyword>
<dbReference type="PANTHER" id="PTHR43679">
    <property type="entry name" value="OCTANOYLTRANSFERASE LIPM-RELATED"/>
    <property type="match status" value="1"/>
</dbReference>
<dbReference type="CDD" id="cd16443">
    <property type="entry name" value="LplA"/>
    <property type="match status" value="1"/>
</dbReference>
<dbReference type="Proteomes" id="UP000094793">
    <property type="component" value="Chromosome"/>
</dbReference>
<dbReference type="GO" id="GO:0016874">
    <property type="term" value="F:ligase activity"/>
    <property type="evidence" value="ECO:0007669"/>
    <property type="project" value="UniProtKB-KW"/>
</dbReference>
<dbReference type="EMBL" id="CP017150">
    <property type="protein sequence ID" value="AOP54344.1"/>
    <property type="molecule type" value="Genomic_DNA"/>
</dbReference>
<dbReference type="AlphaFoldDB" id="A0A1D7W5T4"/>
<dbReference type="KEGG" id="blin:BLSMQ_2638"/>
<name>A0A1D7W5T4_BREAU</name>
<dbReference type="InterPro" id="IPR045864">
    <property type="entry name" value="aa-tRNA-synth_II/BPL/LPL"/>
</dbReference>
<dbReference type="eggNOG" id="COG0095">
    <property type="taxonomic scope" value="Bacteria"/>
</dbReference>
<dbReference type="PANTHER" id="PTHR43679:SF2">
    <property type="entry name" value="OCTANOYL-[GCVH]:PROTEIN N-OCTANOYLTRANSFERASE"/>
    <property type="match status" value="1"/>
</dbReference>
<evidence type="ECO:0000313" key="2">
    <source>
        <dbReference type="Proteomes" id="UP000094793"/>
    </source>
</evidence>
<dbReference type="OrthoDB" id="9788148at2"/>